<dbReference type="PROSITE" id="PS51257">
    <property type="entry name" value="PROKAR_LIPOPROTEIN"/>
    <property type="match status" value="1"/>
</dbReference>
<reference evidence="1 2" key="1">
    <citation type="submission" date="2018-11" db="EMBL/GenBank/DDBJ databases">
        <title>Genome squencing of methanotrophic bacteria isolated from alkaline groundwater in Korea.</title>
        <authorList>
            <person name="Nguyen L.N."/>
        </authorList>
    </citation>
    <scope>NUCLEOTIDE SEQUENCE [LARGE SCALE GENOMIC DNA]</scope>
    <source>
        <strain evidence="1 2">GW6</strain>
    </source>
</reference>
<proteinExistence type="predicted"/>
<dbReference type="Proteomes" id="UP000273982">
    <property type="component" value="Chromosome"/>
</dbReference>
<dbReference type="EMBL" id="CP034086">
    <property type="protein sequence ID" value="AZG78197.1"/>
    <property type="molecule type" value="Genomic_DNA"/>
</dbReference>
<protein>
    <recommendedName>
        <fullName evidence="3">MxaH protein</fullName>
    </recommendedName>
</protein>
<sequence length="168" mass="18617">MRFREAIILAGVCALFASCGEERRAAEQDDLIDSGVLKGVDVWLRATDRTEPALWLAQREAGGAVGARESAVERIRAALLSAQPHFLESDRMLANRTAQVGQMLAADGHAEDFAELINSLVEVAAIAGQKQTYGEVCQHYYNLRHSGAEREEALRMLAARYRTQKQFR</sequence>
<name>A0A3G8M8U1_9HYPH</name>
<dbReference type="KEGG" id="mros:EHO51_16480"/>
<gene>
    <name evidence="1" type="ORF">EHO51_16480</name>
</gene>
<evidence type="ECO:0000313" key="1">
    <source>
        <dbReference type="EMBL" id="AZG78197.1"/>
    </source>
</evidence>
<organism evidence="1 2">
    <name type="scientific">Methylocystis rosea</name>
    <dbReference type="NCBI Taxonomy" id="173366"/>
    <lineage>
        <taxon>Bacteria</taxon>
        <taxon>Pseudomonadati</taxon>
        <taxon>Pseudomonadota</taxon>
        <taxon>Alphaproteobacteria</taxon>
        <taxon>Hyphomicrobiales</taxon>
        <taxon>Methylocystaceae</taxon>
        <taxon>Methylocystis</taxon>
    </lineage>
</organism>
<dbReference type="AlphaFoldDB" id="A0A3G8M8U1"/>
<accession>A0A3G8M8U1</accession>
<evidence type="ECO:0000313" key="2">
    <source>
        <dbReference type="Proteomes" id="UP000273982"/>
    </source>
</evidence>
<dbReference type="RefSeq" id="WP_124739786.1">
    <property type="nucleotide sequence ID" value="NZ_CP034086.1"/>
</dbReference>
<evidence type="ECO:0008006" key="3">
    <source>
        <dbReference type="Google" id="ProtNLM"/>
    </source>
</evidence>